<evidence type="ECO:0000313" key="2">
    <source>
        <dbReference type="EMBL" id="PRQ06704.1"/>
    </source>
</evidence>
<name>A0A2S9YNQ1_9BACT</name>
<protein>
    <recommendedName>
        <fullName evidence="4">Tetratricopeptide repeat protein</fullName>
    </recommendedName>
</protein>
<dbReference type="RefSeq" id="WP_106090553.1">
    <property type="nucleotide sequence ID" value="NZ_PVNL01000069.1"/>
</dbReference>
<dbReference type="Proteomes" id="UP000238823">
    <property type="component" value="Unassembled WGS sequence"/>
</dbReference>
<proteinExistence type="predicted"/>
<gene>
    <name evidence="2" type="ORF">ENSA7_35800</name>
</gene>
<sequence>MSEGLPPVLAGELDRWVRELSADAGGLLMIAVGVSARRRVAVEAGLRAALEGWRVVDVTIEGACSDPWAPVLASVARGAARTLVSLSGLGDCDDPDRTLAALNLGREHLRRGSMSLVLWTGSLEDLDRVRRKAPDLWSYRRRVGLFLSAEDVDRGSPEIDEREIVTKGIEQLRGRLDSLEPDDPHRVQLLLPLISHLHALGDKDAAAAALDSAASLIGEDSPEVVQAGLLNVRARSATSFERFDEILALAGRVDWTALDSLMAYEAAYFSVLCFKQRRKFRDADRASEAVRRLSTLVRVPGRASSFAVNGAAMWLLLGDLPRARQRCMEATEALGDRWAYDASFIAMRRAEIADAQLETHVALTFLHEAWTLQSRMGAAGSAAVASWLVAAFHGLGLFDDAEQLGSNAIAQQLHSFEQTVALGRQLVRTQACLDLKAAQETHRELREQLDRRITTCPAWERAMLRRARVTLLRLAFELEPAREPELRLECLDTLDLAIRDAIDQRQFDLAQWARLQQVELTRNHQLFDRSLALGSTALDWATEHEGPSRVAECHIELAVTHRAANCLDAATEQLDAAERVLSSDDPRYQPRATWKRLLIERHHVALALDDPPTALAHLEQALTRMRAASLRKLELELLHLVAELPELPDHPSTNARREQAAREALELARDAYLVFEQARALANLAIIQHAQAPQRARRHLDDALTLAPSCVLEPAHNRMREAERALAG</sequence>
<keyword evidence="1" id="KW-0175">Coiled coil</keyword>
<accession>A0A2S9YNQ1</accession>
<evidence type="ECO:0000313" key="3">
    <source>
        <dbReference type="Proteomes" id="UP000238823"/>
    </source>
</evidence>
<reference evidence="2 3" key="1">
    <citation type="submission" date="2018-03" db="EMBL/GenBank/DDBJ databases">
        <title>Draft Genome Sequences of the Obligatory Marine Myxobacteria Enhygromyxa salina SWB007.</title>
        <authorList>
            <person name="Poehlein A."/>
            <person name="Moghaddam J.A."/>
            <person name="Harms H."/>
            <person name="Alanjari M."/>
            <person name="Koenig G.M."/>
            <person name="Daniel R."/>
            <person name="Schaeberle T.F."/>
        </authorList>
    </citation>
    <scope>NUCLEOTIDE SEQUENCE [LARGE SCALE GENOMIC DNA]</scope>
    <source>
        <strain evidence="2 3">SWB007</strain>
    </source>
</reference>
<comment type="caution">
    <text evidence="2">The sequence shown here is derived from an EMBL/GenBank/DDBJ whole genome shotgun (WGS) entry which is preliminary data.</text>
</comment>
<evidence type="ECO:0008006" key="4">
    <source>
        <dbReference type="Google" id="ProtNLM"/>
    </source>
</evidence>
<organism evidence="2 3">
    <name type="scientific">Enhygromyxa salina</name>
    <dbReference type="NCBI Taxonomy" id="215803"/>
    <lineage>
        <taxon>Bacteria</taxon>
        <taxon>Pseudomonadati</taxon>
        <taxon>Myxococcota</taxon>
        <taxon>Polyangia</taxon>
        <taxon>Nannocystales</taxon>
        <taxon>Nannocystaceae</taxon>
        <taxon>Enhygromyxa</taxon>
    </lineage>
</organism>
<feature type="coiled-coil region" evidence="1">
    <location>
        <begin position="428"/>
        <end position="455"/>
    </location>
</feature>
<dbReference type="EMBL" id="PVNL01000069">
    <property type="protein sequence ID" value="PRQ06704.1"/>
    <property type="molecule type" value="Genomic_DNA"/>
</dbReference>
<evidence type="ECO:0000256" key="1">
    <source>
        <dbReference type="SAM" id="Coils"/>
    </source>
</evidence>
<dbReference type="OrthoDB" id="582340at2"/>
<dbReference type="AlphaFoldDB" id="A0A2S9YNQ1"/>